<dbReference type="CDD" id="cd21451">
    <property type="entry name" value="DLC-like_TCTEX1D"/>
    <property type="match status" value="1"/>
</dbReference>
<comment type="similarity">
    <text evidence="1">Belongs to the dynein light chain Tctex-type family.</text>
</comment>
<dbReference type="GO" id="GO:0045505">
    <property type="term" value="F:dynein intermediate chain binding"/>
    <property type="evidence" value="ECO:0007669"/>
    <property type="project" value="TreeGrafter"/>
</dbReference>
<accession>A0A9N9TAF9</accession>
<dbReference type="Proteomes" id="UP001153712">
    <property type="component" value="Chromosome 1"/>
</dbReference>
<dbReference type="AlphaFoldDB" id="A0A9N9TAF9"/>
<organism evidence="3 4">
    <name type="scientific">Phyllotreta striolata</name>
    <name type="common">Striped flea beetle</name>
    <name type="synonym">Crioceris striolata</name>
    <dbReference type="NCBI Taxonomy" id="444603"/>
    <lineage>
        <taxon>Eukaryota</taxon>
        <taxon>Metazoa</taxon>
        <taxon>Ecdysozoa</taxon>
        <taxon>Arthropoda</taxon>
        <taxon>Hexapoda</taxon>
        <taxon>Insecta</taxon>
        <taxon>Pterygota</taxon>
        <taxon>Neoptera</taxon>
        <taxon>Endopterygota</taxon>
        <taxon>Coleoptera</taxon>
        <taxon>Polyphaga</taxon>
        <taxon>Cucujiformia</taxon>
        <taxon>Chrysomeloidea</taxon>
        <taxon>Chrysomelidae</taxon>
        <taxon>Galerucinae</taxon>
        <taxon>Alticini</taxon>
        <taxon>Phyllotreta</taxon>
    </lineage>
</organism>
<dbReference type="InterPro" id="IPR038586">
    <property type="entry name" value="Tctex-1-like_sf"/>
</dbReference>
<protein>
    <submittedName>
        <fullName evidence="3">Uncharacterized protein</fullName>
    </submittedName>
</protein>
<evidence type="ECO:0000256" key="2">
    <source>
        <dbReference type="SAM" id="MobiDB-lite"/>
    </source>
</evidence>
<dbReference type="Pfam" id="PF03645">
    <property type="entry name" value="Tctex-1"/>
    <property type="match status" value="1"/>
</dbReference>
<dbReference type="PANTHER" id="PTHR21255">
    <property type="entry name" value="T-COMPLEX-ASSOCIATED-TESTIS-EXPRESSED 1/ DYNEIN LIGHT CHAIN"/>
    <property type="match status" value="1"/>
</dbReference>
<dbReference type="EMBL" id="OU900094">
    <property type="protein sequence ID" value="CAG9854409.1"/>
    <property type="molecule type" value="Genomic_DNA"/>
</dbReference>
<feature type="compositionally biased region" description="Acidic residues" evidence="2">
    <location>
        <begin position="20"/>
        <end position="61"/>
    </location>
</feature>
<dbReference type="InterPro" id="IPR005334">
    <property type="entry name" value="Tctex-1-like"/>
</dbReference>
<feature type="region of interest" description="Disordered" evidence="2">
    <location>
        <begin position="1"/>
        <end position="97"/>
    </location>
</feature>
<dbReference type="OrthoDB" id="10248487at2759"/>
<feature type="compositionally biased region" description="Low complexity" evidence="2">
    <location>
        <begin position="1"/>
        <end position="19"/>
    </location>
</feature>
<dbReference type="PANTHER" id="PTHR21255:SF65">
    <property type="entry name" value="TCTEX1 DOMAIN-CONTAINING PROTEIN 2"/>
    <property type="match status" value="1"/>
</dbReference>
<evidence type="ECO:0000313" key="3">
    <source>
        <dbReference type="EMBL" id="CAG9854409.1"/>
    </source>
</evidence>
<feature type="compositionally biased region" description="Basic and acidic residues" evidence="2">
    <location>
        <begin position="62"/>
        <end position="78"/>
    </location>
</feature>
<dbReference type="Gene3D" id="3.30.1140.40">
    <property type="entry name" value="Tctex-1"/>
    <property type="match status" value="1"/>
</dbReference>
<dbReference type="GO" id="GO:0005868">
    <property type="term" value="C:cytoplasmic dynein complex"/>
    <property type="evidence" value="ECO:0007669"/>
    <property type="project" value="TreeGrafter"/>
</dbReference>
<evidence type="ECO:0000313" key="4">
    <source>
        <dbReference type="Proteomes" id="UP001153712"/>
    </source>
</evidence>
<dbReference type="GO" id="GO:0007018">
    <property type="term" value="P:microtubule-based movement"/>
    <property type="evidence" value="ECO:0007669"/>
    <property type="project" value="TreeGrafter"/>
</dbReference>
<gene>
    <name evidence="3" type="ORF">PHYEVI_LOCUS872</name>
</gene>
<sequence length="266" mass="30213">MSEAAPAEDAPAGEGATEGEAAEGEEGAFEEEDYLEEAGEFGEELDYEGEEGMEGEFEGEEEKIGEAGQKEGSFEHIEPQPTEAAAKEEDASEAEQAIEEGLEKKAKELVGEVIDVRRESFVDIPGAPKVARFQNTYKMEPDKPYNPEKVLSIIKTVLEEAFEAYTAFRTDEEGELTDMKYYLPYNPDLCVKQAKWVSETVRNKVKELQFSRYKIIVIATMGEKHNQDVFCCARFLWDIEKDNYNYYSMENPYIYGYAIVFGLYYQ</sequence>
<evidence type="ECO:0000256" key="1">
    <source>
        <dbReference type="ARBA" id="ARBA00005361"/>
    </source>
</evidence>
<name>A0A9N9TAF9_PHYSR</name>
<keyword evidence="4" id="KW-1185">Reference proteome</keyword>
<proteinExistence type="inferred from homology"/>
<dbReference type="GO" id="GO:0005737">
    <property type="term" value="C:cytoplasm"/>
    <property type="evidence" value="ECO:0007669"/>
    <property type="project" value="TreeGrafter"/>
</dbReference>
<reference evidence="3" key="1">
    <citation type="submission" date="2022-01" db="EMBL/GenBank/DDBJ databases">
        <authorList>
            <person name="King R."/>
        </authorList>
    </citation>
    <scope>NUCLEOTIDE SEQUENCE</scope>
</reference>